<sequence length="479" mass="55606">MEKEELIILIDELRALPHESEWVEFKVNNTNPQEIGGYISALANSACIENKEYGYLIFGIENERHQAVGTAFKPRTEKIGNQELENWLVTQLEPKVGLRIFEFEYQSKNMVLFQIEPATNRPILFRGEAFVRVGTYTKKLKEHPEKESKIWQKAKQTVFEKDYAIRNISADKVLELLDYPSVFKLLNIPLPTNKEGILAKLEEEKLIVKKLLKYHITNLGAILFAADLEKFENLARKSPRVIIYKGNTKLQTTKEQQGKFGYAVAFERLVNYVNDKLPSNEEIDRVFRKEVRVYPELAIRELIANAIIHQDFIIRGMSVMIEIFDNRIEITNPGAPLIDTKRFIDHSPESRNEMLAGMMRRMNICEERGSGVDKVIAQIEVFQLPAPEFIAGDNYTRVILYSPKSLRQMSKPDKIRACYQHCCLKYVSGEYMSNQSLRERFDIDKKNYSIVSRLIKETIDAGLILEYDNSRMYVPFWAK</sequence>
<feature type="domain" description="Schlafen AlbA-2" evidence="1">
    <location>
        <begin position="19"/>
        <end position="140"/>
    </location>
</feature>
<dbReference type="Gene3D" id="3.30.950.30">
    <property type="entry name" value="Schlafen, AAA domain"/>
    <property type="match status" value="1"/>
</dbReference>
<accession>A0A644TZ36</accession>
<dbReference type="EMBL" id="VSSQ01000065">
    <property type="protein sequence ID" value="MPL72266.1"/>
    <property type="molecule type" value="Genomic_DNA"/>
</dbReference>
<dbReference type="Pfam" id="PF04326">
    <property type="entry name" value="SLFN_AlbA_2"/>
    <property type="match status" value="1"/>
</dbReference>
<dbReference type="InterPro" id="IPR038461">
    <property type="entry name" value="Schlafen_AlbA_2_dom_sf"/>
</dbReference>
<comment type="caution">
    <text evidence="2">The sequence shown here is derived from an EMBL/GenBank/DDBJ whole genome shotgun (WGS) entry which is preliminary data.</text>
</comment>
<dbReference type="Pfam" id="PF13749">
    <property type="entry name" value="HATPase_c_4"/>
    <property type="match status" value="1"/>
</dbReference>
<dbReference type="PANTHER" id="PTHR30595:SF6">
    <property type="entry name" value="SCHLAFEN ALBA-2 DOMAIN-CONTAINING PROTEIN"/>
    <property type="match status" value="1"/>
</dbReference>
<name>A0A644TZ36_9ZZZZ</name>
<evidence type="ECO:0000313" key="2">
    <source>
        <dbReference type="EMBL" id="MPL72266.1"/>
    </source>
</evidence>
<dbReference type="InterPro" id="IPR007421">
    <property type="entry name" value="Schlafen_AlbA_2_dom"/>
</dbReference>
<dbReference type="InterPro" id="IPR038475">
    <property type="entry name" value="RecG_C_sf"/>
</dbReference>
<reference evidence="2" key="1">
    <citation type="submission" date="2019-08" db="EMBL/GenBank/DDBJ databases">
        <authorList>
            <person name="Kucharzyk K."/>
            <person name="Murdoch R.W."/>
            <person name="Higgins S."/>
            <person name="Loffler F."/>
        </authorList>
    </citation>
    <scope>NUCLEOTIDE SEQUENCE</scope>
</reference>
<organism evidence="2">
    <name type="scientific">bioreactor metagenome</name>
    <dbReference type="NCBI Taxonomy" id="1076179"/>
    <lineage>
        <taxon>unclassified sequences</taxon>
        <taxon>metagenomes</taxon>
        <taxon>ecological metagenomes</taxon>
    </lineage>
</organism>
<proteinExistence type="predicted"/>
<evidence type="ECO:0000259" key="1">
    <source>
        <dbReference type="Pfam" id="PF04326"/>
    </source>
</evidence>
<dbReference type="PANTHER" id="PTHR30595">
    <property type="entry name" value="GLPR-RELATED TRANSCRIPTIONAL REPRESSOR"/>
    <property type="match status" value="1"/>
</dbReference>
<dbReference type="Gene3D" id="3.30.565.60">
    <property type="match status" value="1"/>
</dbReference>
<gene>
    <name evidence="2" type="ORF">SDC9_18048</name>
</gene>
<dbReference type="AlphaFoldDB" id="A0A644TZ36"/>
<protein>
    <recommendedName>
        <fullName evidence="1">Schlafen AlbA-2 domain-containing protein</fullName>
    </recommendedName>
</protein>